<accession>A0A1G6HCT9</accession>
<gene>
    <name evidence="4" type="primary">rplQ</name>
    <name evidence="7" type="ORF">SAMN05216323_100956</name>
</gene>
<dbReference type="OrthoDB" id="9809073at2"/>
<dbReference type="NCBIfam" id="TIGR00059">
    <property type="entry name" value="L17"/>
    <property type="match status" value="1"/>
</dbReference>
<evidence type="ECO:0000256" key="1">
    <source>
        <dbReference type="ARBA" id="ARBA00008777"/>
    </source>
</evidence>
<keyword evidence="2 4" id="KW-0689">Ribosomal protein</keyword>
<keyword evidence="3 4" id="KW-0687">Ribonucleoprotein</keyword>
<dbReference type="Proteomes" id="UP000199452">
    <property type="component" value="Unassembled WGS sequence"/>
</dbReference>
<evidence type="ECO:0000256" key="2">
    <source>
        <dbReference type="ARBA" id="ARBA00022980"/>
    </source>
</evidence>
<organism evidence="7 8">
    <name type="scientific">Williamwhitmania taraxaci</name>
    <dbReference type="NCBI Taxonomy" id="1640674"/>
    <lineage>
        <taxon>Bacteria</taxon>
        <taxon>Pseudomonadati</taxon>
        <taxon>Bacteroidota</taxon>
        <taxon>Bacteroidia</taxon>
        <taxon>Bacteroidales</taxon>
        <taxon>Williamwhitmaniaceae</taxon>
        <taxon>Williamwhitmania</taxon>
    </lineage>
</organism>
<evidence type="ECO:0000256" key="6">
    <source>
        <dbReference type="SAM" id="MobiDB-lite"/>
    </source>
</evidence>
<dbReference type="Pfam" id="PF01196">
    <property type="entry name" value="Ribosomal_L17"/>
    <property type="match status" value="1"/>
</dbReference>
<dbReference type="InterPro" id="IPR036373">
    <property type="entry name" value="Ribosomal_bL17_sf"/>
</dbReference>
<dbReference type="RefSeq" id="WP_092436051.1">
    <property type="nucleotide sequence ID" value="NZ_FMYP01000009.1"/>
</dbReference>
<evidence type="ECO:0000256" key="4">
    <source>
        <dbReference type="HAMAP-Rule" id="MF_01368"/>
    </source>
</evidence>
<dbReference type="STRING" id="1640674.SAMN05216323_100956"/>
<dbReference type="Gene3D" id="3.90.1030.10">
    <property type="entry name" value="Ribosomal protein L17"/>
    <property type="match status" value="1"/>
</dbReference>
<sequence>MRHNKKFNHLGRQSAHRKALLANLAISLILHKRITTTVAKAKALRSYVEPLISRSKEDSTHSRRMVFSMLKDKYAVTELFREVAQKVATRPGGYTRILKTGNRFGDAAEMCFIELVDYNESYNKVAPAKKAKTTRRGAAKSKVEAPAAKAVEPAAEETNQE</sequence>
<keyword evidence="8" id="KW-1185">Reference proteome</keyword>
<reference evidence="7 8" key="1">
    <citation type="submission" date="2016-09" db="EMBL/GenBank/DDBJ databases">
        <authorList>
            <person name="Capua I."/>
            <person name="De Benedictis P."/>
            <person name="Joannis T."/>
            <person name="Lombin L.H."/>
            <person name="Cattoli G."/>
        </authorList>
    </citation>
    <scope>NUCLEOTIDE SEQUENCE [LARGE SCALE GENOMIC DNA]</scope>
    <source>
        <strain evidence="7 8">A7P-90m</strain>
    </source>
</reference>
<name>A0A1G6HCT9_9BACT</name>
<feature type="region of interest" description="Disordered" evidence="6">
    <location>
        <begin position="127"/>
        <end position="161"/>
    </location>
</feature>
<proteinExistence type="inferred from homology"/>
<dbReference type="PANTHER" id="PTHR14413">
    <property type="entry name" value="RIBOSOMAL PROTEIN L17"/>
    <property type="match status" value="1"/>
</dbReference>
<feature type="compositionally biased region" description="Low complexity" evidence="6">
    <location>
        <begin position="144"/>
        <end position="153"/>
    </location>
</feature>
<evidence type="ECO:0000256" key="3">
    <source>
        <dbReference type="ARBA" id="ARBA00023274"/>
    </source>
</evidence>
<dbReference type="HAMAP" id="MF_01368">
    <property type="entry name" value="Ribosomal_bL17"/>
    <property type="match status" value="1"/>
</dbReference>
<dbReference type="SUPFAM" id="SSF64263">
    <property type="entry name" value="Prokaryotic ribosomal protein L17"/>
    <property type="match status" value="1"/>
</dbReference>
<dbReference type="AlphaFoldDB" id="A0A1G6HCT9"/>
<dbReference type="EMBL" id="FMYP01000009">
    <property type="protein sequence ID" value="SDB91963.1"/>
    <property type="molecule type" value="Genomic_DNA"/>
</dbReference>
<dbReference type="GO" id="GO:0006412">
    <property type="term" value="P:translation"/>
    <property type="evidence" value="ECO:0007669"/>
    <property type="project" value="UniProtKB-UniRule"/>
</dbReference>
<dbReference type="GO" id="GO:0003735">
    <property type="term" value="F:structural constituent of ribosome"/>
    <property type="evidence" value="ECO:0007669"/>
    <property type="project" value="InterPro"/>
</dbReference>
<protein>
    <recommendedName>
        <fullName evidence="4">Large ribosomal subunit protein bL17</fullName>
    </recommendedName>
</protein>
<evidence type="ECO:0000313" key="8">
    <source>
        <dbReference type="Proteomes" id="UP000199452"/>
    </source>
</evidence>
<evidence type="ECO:0000313" key="7">
    <source>
        <dbReference type="EMBL" id="SDB91963.1"/>
    </source>
</evidence>
<evidence type="ECO:0000256" key="5">
    <source>
        <dbReference type="RuleBase" id="RU000660"/>
    </source>
</evidence>
<dbReference type="PANTHER" id="PTHR14413:SF16">
    <property type="entry name" value="LARGE RIBOSOMAL SUBUNIT PROTEIN BL17M"/>
    <property type="match status" value="1"/>
</dbReference>
<feature type="compositionally biased region" description="Basic residues" evidence="6">
    <location>
        <begin position="127"/>
        <end position="139"/>
    </location>
</feature>
<dbReference type="FunFam" id="3.90.1030.10:FF:000006">
    <property type="entry name" value="50S ribosomal protein L17"/>
    <property type="match status" value="1"/>
</dbReference>
<dbReference type="GO" id="GO:0022625">
    <property type="term" value="C:cytosolic large ribosomal subunit"/>
    <property type="evidence" value="ECO:0007669"/>
    <property type="project" value="TreeGrafter"/>
</dbReference>
<comment type="subunit">
    <text evidence="4">Part of the 50S ribosomal subunit. Contacts protein L32.</text>
</comment>
<dbReference type="InterPro" id="IPR000456">
    <property type="entry name" value="Ribosomal_bL17"/>
</dbReference>
<comment type="similarity">
    <text evidence="1 4 5">Belongs to the bacterial ribosomal protein bL17 family.</text>
</comment>